<sequence length="59" mass="5858">MVVRVRCGNGADSGEECCCGGCGEGYVKVLFVVAGKKASMVADGDGGGGCRGDGRRGEN</sequence>
<dbReference type="Proteomes" id="UP000501690">
    <property type="component" value="Linkage Group LG10"/>
</dbReference>
<gene>
    <name evidence="1" type="ORF">DEO72_LG10g1938</name>
</gene>
<evidence type="ECO:0000313" key="1">
    <source>
        <dbReference type="EMBL" id="QCE10707.1"/>
    </source>
</evidence>
<name>A0A4D6NFI2_VIGUN</name>
<reference evidence="1 2" key="1">
    <citation type="submission" date="2019-04" db="EMBL/GenBank/DDBJ databases">
        <title>An improved genome assembly and genetic linkage map for asparagus bean, Vigna unguiculata ssp. sesquipedialis.</title>
        <authorList>
            <person name="Xia Q."/>
            <person name="Zhang R."/>
            <person name="Dong Y."/>
        </authorList>
    </citation>
    <scope>NUCLEOTIDE SEQUENCE [LARGE SCALE GENOMIC DNA]</scope>
    <source>
        <tissue evidence="1">Leaf</tissue>
    </source>
</reference>
<protein>
    <submittedName>
        <fullName evidence="1">Uncharacterized protein</fullName>
    </submittedName>
</protein>
<evidence type="ECO:0000313" key="2">
    <source>
        <dbReference type="Proteomes" id="UP000501690"/>
    </source>
</evidence>
<keyword evidence="2" id="KW-1185">Reference proteome</keyword>
<accession>A0A4D6NFI2</accession>
<proteinExistence type="predicted"/>
<dbReference type="EMBL" id="CP039354">
    <property type="protein sequence ID" value="QCE10707.1"/>
    <property type="molecule type" value="Genomic_DNA"/>
</dbReference>
<organism evidence="1 2">
    <name type="scientific">Vigna unguiculata</name>
    <name type="common">Cowpea</name>
    <dbReference type="NCBI Taxonomy" id="3917"/>
    <lineage>
        <taxon>Eukaryota</taxon>
        <taxon>Viridiplantae</taxon>
        <taxon>Streptophyta</taxon>
        <taxon>Embryophyta</taxon>
        <taxon>Tracheophyta</taxon>
        <taxon>Spermatophyta</taxon>
        <taxon>Magnoliopsida</taxon>
        <taxon>eudicotyledons</taxon>
        <taxon>Gunneridae</taxon>
        <taxon>Pentapetalae</taxon>
        <taxon>rosids</taxon>
        <taxon>fabids</taxon>
        <taxon>Fabales</taxon>
        <taxon>Fabaceae</taxon>
        <taxon>Papilionoideae</taxon>
        <taxon>50 kb inversion clade</taxon>
        <taxon>NPAAA clade</taxon>
        <taxon>indigoferoid/millettioid clade</taxon>
        <taxon>Phaseoleae</taxon>
        <taxon>Vigna</taxon>
    </lineage>
</organism>
<dbReference type="AlphaFoldDB" id="A0A4D6NFI2"/>